<evidence type="ECO:0000313" key="5">
    <source>
        <dbReference type="EMBL" id="SHK63464.1"/>
    </source>
</evidence>
<gene>
    <name evidence="4" type="ORF">GCM10010984_27390</name>
    <name evidence="5" type="ORF">SAMN05443634_102186</name>
</gene>
<reference evidence="7" key="4">
    <citation type="journal article" date="2019" name="Int. J. Syst. Evol. Microbiol.">
        <title>The Global Catalogue of Microorganisms (GCM) 10K type strain sequencing project: providing services to taxonomists for standard genome sequencing and annotation.</title>
        <authorList>
            <consortium name="The Broad Institute Genomics Platform"/>
            <consortium name="The Broad Institute Genome Sequencing Center for Infectious Disease"/>
            <person name="Wu L."/>
            <person name="Ma J."/>
        </authorList>
    </citation>
    <scope>NUCLEOTIDE SEQUENCE [LARGE SCALE GENOMIC DNA]</scope>
    <source>
        <strain evidence="7">CGMCC 1.12707</strain>
    </source>
</reference>
<dbReference type="AlphaFoldDB" id="A0A1M6U2T8"/>
<dbReference type="PANTHER" id="PTHR38764:SF1">
    <property type="entry name" value="ACYL CARRIER PROTEIN PHOSPHODIESTERASE"/>
    <property type="match status" value="1"/>
</dbReference>
<dbReference type="Pfam" id="PF04336">
    <property type="entry name" value="ACP_PD"/>
    <property type="match status" value="1"/>
</dbReference>
<dbReference type="EMBL" id="BMFL01000021">
    <property type="protein sequence ID" value="GGF08785.1"/>
    <property type="molecule type" value="Genomic_DNA"/>
</dbReference>
<protein>
    <submittedName>
        <fullName evidence="4">ACP phosphodiesterase</fullName>
    </submittedName>
    <submittedName>
        <fullName evidence="5">Acyl carrier protein phosphodiesterase</fullName>
    </submittedName>
</protein>
<name>A0A1M6U2T8_9FLAO</name>
<evidence type="ECO:0000313" key="6">
    <source>
        <dbReference type="Proteomes" id="UP000184120"/>
    </source>
</evidence>
<dbReference type="STRING" id="1434701.SAMN05443634_102186"/>
<keyword evidence="7" id="KW-1185">Reference proteome</keyword>
<keyword evidence="3" id="KW-0443">Lipid metabolism</keyword>
<reference evidence="4" key="5">
    <citation type="submission" date="2024-05" db="EMBL/GenBank/DDBJ databases">
        <authorList>
            <person name="Sun Q."/>
            <person name="Zhou Y."/>
        </authorList>
    </citation>
    <scope>NUCLEOTIDE SEQUENCE</scope>
    <source>
        <strain evidence="4">CGMCC 1.12707</strain>
    </source>
</reference>
<accession>A0A1M6U2T8</accession>
<dbReference type="PANTHER" id="PTHR38764">
    <property type="entry name" value="ACYL CARRIER PROTEIN PHOSPHODIESTERASE"/>
    <property type="match status" value="1"/>
</dbReference>
<keyword evidence="2" id="KW-0378">Hydrolase</keyword>
<dbReference type="Proteomes" id="UP000650994">
    <property type="component" value="Unassembled WGS sequence"/>
</dbReference>
<evidence type="ECO:0000256" key="3">
    <source>
        <dbReference type="ARBA" id="ARBA00023098"/>
    </source>
</evidence>
<reference evidence="5" key="3">
    <citation type="submission" date="2016-11" db="EMBL/GenBank/DDBJ databases">
        <authorList>
            <person name="Jaros S."/>
            <person name="Januszkiewicz K."/>
            <person name="Wedrychowicz H."/>
        </authorList>
    </citation>
    <scope>NUCLEOTIDE SEQUENCE [LARGE SCALE GENOMIC DNA]</scope>
    <source>
        <strain evidence="5">DSM 27989</strain>
    </source>
</reference>
<dbReference type="GO" id="GO:0006633">
    <property type="term" value="P:fatty acid biosynthetic process"/>
    <property type="evidence" value="ECO:0007669"/>
    <property type="project" value="InterPro"/>
</dbReference>
<dbReference type="Proteomes" id="UP000184120">
    <property type="component" value="Unassembled WGS sequence"/>
</dbReference>
<dbReference type="InterPro" id="IPR007431">
    <property type="entry name" value="ACP_PD"/>
</dbReference>
<evidence type="ECO:0000313" key="4">
    <source>
        <dbReference type="EMBL" id="GGF08785.1"/>
    </source>
</evidence>
<dbReference type="EMBL" id="FRBH01000002">
    <property type="protein sequence ID" value="SHK63464.1"/>
    <property type="molecule type" value="Genomic_DNA"/>
</dbReference>
<reference evidence="4" key="1">
    <citation type="journal article" date="2014" name="Int. J. Syst. Evol. Microbiol.">
        <title>Complete genome of a new Firmicutes species belonging to the dominant human colonic microbiota ('Ruminococcus bicirculans') reveals two chromosomes and a selective capacity to utilize plant glucans.</title>
        <authorList>
            <consortium name="NISC Comparative Sequencing Program"/>
            <person name="Wegmann U."/>
            <person name="Louis P."/>
            <person name="Goesmann A."/>
            <person name="Henrissat B."/>
            <person name="Duncan S.H."/>
            <person name="Flint H.J."/>
        </authorList>
    </citation>
    <scope>NUCLEOTIDE SEQUENCE</scope>
    <source>
        <strain evidence="4">CGMCC 1.12707</strain>
    </source>
</reference>
<keyword evidence="1" id="KW-0444">Lipid biosynthesis</keyword>
<evidence type="ECO:0000313" key="7">
    <source>
        <dbReference type="Proteomes" id="UP000650994"/>
    </source>
</evidence>
<evidence type="ECO:0000256" key="2">
    <source>
        <dbReference type="ARBA" id="ARBA00022801"/>
    </source>
</evidence>
<organism evidence="5 6">
    <name type="scientific">Chishuiella changwenlii</name>
    <dbReference type="NCBI Taxonomy" id="1434701"/>
    <lineage>
        <taxon>Bacteria</taxon>
        <taxon>Pseudomonadati</taxon>
        <taxon>Bacteroidota</taxon>
        <taxon>Flavobacteriia</taxon>
        <taxon>Flavobacteriales</taxon>
        <taxon>Weeksellaceae</taxon>
        <taxon>Chishuiella</taxon>
    </lineage>
</organism>
<proteinExistence type="predicted"/>
<dbReference type="RefSeq" id="WP_072929566.1">
    <property type="nucleotide sequence ID" value="NZ_BMFL01000021.1"/>
</dbReference>
<evidence type="ECO:0000256" key="1">
    <source>
        <dbReference type="ARBA" id="ARBA00022516"/>
    </source>
</evidence>
<dbReference type="GO" id="GO:0008770">
    <property type="term" value="F:[acyl-carrier-protein] phosphodiesterase activity"/>
    <property type="evidence" value="ECO:0007669"/>
    <property type="project" value="InterPro"/>
</dbReference>
<reference evidence="6" key="2">
    <citation type="submission" date="2016-11" db="EMBL/GenBank/DDBJ databases">
        <authorList>
            <person name="Varghese N."/>
            <person name="Submissions S."/>
        </authorList>
    </citation>
    <scope>NUCLEOTIDE SEQUENCE [LARGE SCALE GENOMIC DNA]</scope>
    <source>
        <strain evidence="6">DSM 27989</strain>
    </source>
</reference>
<dbReference type="OrthoDB" id="8442777at2"/>
<dbReference type="PIRSF" id="PIRSF011489">
    <property type="entry name" value="DUF479"/>
    <property type="match status" value="1"/>
</dbReference>
<sequence length="201" mass="24044">MNLVAHQYLSFGERGIQIGNLLGEIVKGNQYENFSEDVKTGILLHRTIDTFTDEHEIVKRSSSYFYESQHKYSPIVIDVIFDYFLIKHWDKFYKDSFENFKKSCYSLFEKEYDSLPKKLQETIYYLLKYDWFKNYSSIEGVQKTLKGIGNRSKFENNLHQVIPEFEKNYKKLEQDFLEFFPQLINCCQNYLGITSDLKKSF</sequence>